<dbReference type="GO" id="GO:0008168">
    <property type="term" value="F:methyltransferase activity"/>
    <property type="evidence" value="ECO:0007669"/>
    <property type="project" value="UniProtKB-KW"/>
</dbReference>
<proteinExistence type="predicted"/>
<gene>
    <name evidence="2" type="ORF">ACFFF6_13295</name>
</gene>
<dbReference type="InterPro" id="IPR029063">
    <property type="entry name" value="SAM-dependent_MTases_sf"/>
</dbReference>
<feature type="domain" description="Methyltransferase type 11" evidence="1">
    <location>
        <begin position="57"/>
        <end position="149"/>
    </location>
</feature>
<keyword evidence="2" id="KW-0489">Methyltransferase</keyword>
<comment type="caution">
    <text evidence="2">The sequence shown here is derived from an EMBL/GenBank/DDBJ whole genome shotgun (WGS) entry which is preliminary data.</text>
</comment>
<keyword evidence="3" id="KW-1185">Reference proteome</keyword>
<dbReference type="PANTHER" id="PTHR45036">
    <property type="entry name" value="METHYLTRANSFERASE LIKE 7B"/>
    <property type="match status" value="1"/>
</dbReference>
<organism evidence="2 3">
    <name type="scientific">Brachybacterium hainanense</name>
    <dbReference type="NCBI Taxonomy" id="1541174"/>
    <lineage>
        <taxon>Bacteria</taxon>
        <taxon>Bacillati</taxon>
        <taxon>Actinomycetota</taxon>
        <taxon>Actinomycetes</taxon>
        <taxon>Micrococcales</taxon>
        <taxon>Dermabacteraceae</taxon>
        <taxon>Brachybacterium</taxon>
    </lineage>
</organism>
<dbReference type="Pfam" id="PF08241">
    <property type="entry name" value="Methyltransf_11"/>
    <property type="match status" value="1"/>
</dbReference>
<dbReference type="Proteomes" id="UP001589793">
    <property type="component" value="Unassembled WGS sequence"/>
</dbReference>
<dbReference type="InterPro" id="IPR052356">
    <property type="entry name" value="Thiol_S-MT"/>
</dbReference>
<evidence type="ECO:0000259" key="1">
    <source>
        <dbReference type="Pfam" id="PF08241"/>
    </source>
</evidence>
<dbReference type="InterPro" id="IPR013216">
    <property type="entry name" value="Methyltransf_11"/>
</dbReference>
<keyword evidence="2" id="KW-0808">Transferase</keyword>
<sequence>MAAPLTLLPYDEDASGPARRPAAPARLLDLAIRAMNHCTGPHKDQAFADLAAGNVVELGAGGGSNLPWLPAGTRLYAVEPNRALHASLRARCDRAGIEAVVLPVSAERLPLPDACVDEVICSLALCTIPDAEAALAEVARVLRPSGQFRFVEHVAAPAGSLRGRAQGALRRPWGAIAGGCDPHRDTLARIEAVGFAEVHAVRGLLRHSPAWPVNTAVWGWAVR</sequence>
<name>A0ABV6REZ7_9MICO</name>
<dbReference type="RefSeq" id="WP_376981491.1">
    <property type="nucleotide sequence ID" value="NZ_JBHLSV010000016.1"/>
</dbReference>
<reference evidence="2 3" key="1">
    <citation type="submission" date="2024-09" db="EMBL/GenBank/DDBJ databases">
        <authorList>
            <person name="Sun Q."/>
            <person name="Mori K."/>
        </authorList>
    </citation>
    <scope>NUCLEOTIDE SEQUENCE [LARGE SCALE GENOMIC DNA]</scope>
    <source>
        <strain evidence="2 3">CICC 10874</strain>
    </source>
</reference>
<evidence type="ECO:0000313" key="3">
    <source>
        <dbReference type="Proteomes" id="UP001589793"/>
    </source>
</evidence>
<dbReference type="PANTHER" id="PTHR45036:SF1">
    <property type="entry name" value="METHYLTRANSFERASE LIKE 7A"/>
    <property type="match status" value="1"/>
</dbReference>
<dbReference type="GO" id="GO:0032259">
    <property type="term" value="P:methylation"/>
    <property type="evidence" value="ECO:0007669"/>
    <property type="project" value="UniProtKB-KW"/>
</dbReference>
<dbReference type="SUPFAM" id="SSF53335">
    <property type="entry name" value="S-adenosyl-L-methionine-dependent methyltransferases"/>
    <property type="match status" value="1"/>
</dbReference>
<dbReference type="EMBL" id="JBHLSV010000016">
    <property type="protein sequence ID" value="MFC0674937.1"/>
    <property type="molecule type" value="Genomic_DNA"/>
</dbReference>
<dbReference type="EC" id="2.1.1.-" evidence="2"/>
<protein>
    <submittedName>
        <fullName evidence="2">Class I SAM-dependent methyltransferase</fullName>
        <ecNumber evidence="2">2.1.1.-</ecNumber>
    </submittedName>
</protein>
<dbReference type="Gene3D" id="3.40.50.150">
    <property type="entry name" value="Vaccinia Virus protein VP39"/>
    <property type="match status" value="1"/>
</dbReference>
<accession>A0ABV6REZ7</accession>
<evidence type="ECO:0000313" key="2">
    <source>
        <dbReference type="EMBL" id="MFC0674937.1"/>
    </source>
</evidence>